<dbReference type="RefSeq" id="WP_008914804.1">
    <property type="nucleotide sequence ID" value="NZ_CM001773.1"/>
</dbReference>
<comment type="caution">
    <text evidence="1">The sequence shown here is derived from an EMBL/GenBank/DDBJ whole genome shotgun (WGS) entry which is preliminary data.</text>
</comment>
<dbReference type="OrthoDB" id="6464225at2"/>
<proteinExistence type="predicted"/>
<evidence type="ECO:0000313" key="2">
    <source>
        <dbReference type="Proteomes" id="UP000010290"/>
    </source>
</evidence>
<gene>
    <name evidence="1" type="ORF">OO7_04699</name>
</gene>
<organism evidence="1 2">
    <name type="scientific">Providencia sneebia DSM 19967</name>
    <dbReference type="NCBI Taxonomy" id="1141660"/>
    <lineage>
        <taxon>Bacteria</taxon>
        <taxon>Pseudomonadati</taxon>
        <taxon>Pseudomonadota</taxon>
        <taxon>Gammaproteobacteria</taxon>
        <taxon>Enterobacterales</taxon>
        <taxon>Morganellaceae</taxon>
        <taxon>Providencia</taxon>
    </lineage>
</organism>
<dbReference type="AlphaFoldDB" id="K8WRN3"/>
<reference evidence="1 2" key="1">
    <citation type="journal article" date="2012" name="BMC Genomics">
        <title>Comparative genomics of bacteria in the genus Providencia isolated from wild Drosophila melanogaster.</title>
        <authorList>
            <person name="Galac M.R."/>
            <person name="Lazzaro B.P."/>
        </authorList>
    </citation>
    <scope>NUCLEOTIDE SEQUENCE [LARGE SCALE GENOMIC DNA]</scope>
    <source>
        <strain evidence="1 2">DSM 19967</strain>
    </source>
</reference>
<keyword evidence="2" id="KW-1185">Reference proteome</keyword>
<dbReference type="EMBL" id="AKKN01000005">
    <property type="protein sequence ID" value="EKT60097.1"/>
    <property type="molecule type" value="Genomic_DNA"/>
</dbReference>
<dbReference type="Proteomes" id="UP000010290">
    <property type="component" value="Chromosome"/>
</dbReference>
<name>K8WRN3_9GAMM</name>
<evidence type="ECO:0000313" key="1">
    <source>
        <dbReference type="EMBL" id="EKT60097.1"/>
    </source>
</evidence>
<protein>
    <submittedName>
        <fullName evidence="1">Uncharacterized protein</fullName>
    </submittedName>
</protein>
<dbReference type="HOGENOM" id="CLU_2510061_0_0_6"/>
<sequence>MEIKDISLNVETPLTNDEPNFHKILSEMKNSNLESEEIENNENDDDEKLTEEEIVDIITEATITNQTISMLKRHEEAMKELLDDE</sequence>
<accession>K8WRN3</accession>
<dbReference type="PATRIC" id="fig|1141660.3.peg.952"/>